<dbReference type="Pfam" id="PF03127">
    <property type="entry name" value="GAT"/>
    <property type="match status" value="1"/>
</dbReference>
<dbReference type="EMBL" id="OZ019894">
    <property type="protein sequence ID" value="CAK9214165.1"/>
    <property type="molecule type" value="Genomic_DNA"/>
</dbReference>
<keyword evidence="3" id="KW-0813">Transport</keyword>
<dbReference type="Proteomes" id="UP001497512">
    <property type="component" value="Chromosome 2"/>
</dbReference>
<organism evidence="9 10">
    <name type="scientific">Sphagnum troendelagicum</name>
    <dbReference type="NCBI Taxonomy" id="128251"/>
    <lineage>
        <taxon>Eukaryota</taxon>
        <taxon>Viridiplantae</taxon>
        <taxon>Streptophyta</taxon>
        <taxon>Embryophyta</taxon>
        <taxon>Bryophyta</taxon>
        <taxon>Sphagnophytina</taxon>
        <taxon>Sphagnopsida</taxon>
        <taxon>Sphagnales</taxon>
        <taxon>Sphagnaceae</taxon>
        <taxon>Sphagnum</taxon>
    </lineage>
</organism>
<dbReference type="CDD" id="cd14231">
    <property type="entry name" value="GAT_GGA-like_plant"/>
    <property type="match status" value="1"/>
</dbReference>
<dbReference type="Pfam" id="PF00790">
    <property type="entry name" value="VHS"/>
    <property type="match status" value="1"/>
</dbReference>
<comment type="subcellular location">
    <subcellularLocation>
        <location evidence="1">Membrane</location>
        <topology evidence="1">Peripheral membrane protein</topology>
    </subcellularLocation>
</comment>
<reference evidence="9" key="1">
    <citation type="submission" date="2024-02" db="EMBL/GenBank/DDBJ databases">
        <authorList>
            <consortium name="ELIXIR-Norway"/>
            <consortium name="Elixir Norway"/>
        </authorList>
    </citation>
    <scope>NUCLEOTIDE SEQUENCE</scope>
</reference>
<feature type="domain" description="GAT" evidence="8">
    <location>
        <begin position="222"/>
        <end position="309"/>
    </location>
</feature>
<dbReference type="Gene3D" id="1.25.40.90">
    <property type="match status" value="1"/>
</dbReference>
<feature type="region of interest" description="Disordered" evidence="6">
    <location>
        <begin position="326"/>
        <end position="358"/>
    </location>
</feature>
<evidence type="ECO:0000256" key="6">
    <source>
        <dbReference type="SAM" id="MobiDB-lite"/>
    </source>
</evidence>
<dbReference type="InterPro" id="IPR038425">
    <property type="entry name" value="GAT_sf"/>
</dbReference>
<comment type="similarity">
    <text evidence="2">Belongs to the TOM1 family.</text>
</comment>
<keyword evidence="5" id="KW-0472">Membrane</keyword>
<evidence type="ECO:0000259" key="8">
    <source>
        <dbReference type="PROSITE" id="PS50909"/>
    </source>
</evidence>
<feature type="compositionally biased region" description="Polar residues" evidence="6">
    <location>
        <begin position="196"/>
        <end position="208"/>
    </location>
</feature>
<dbReference type="SUPFAM" id="SSF89009">
    <property type="entry name" value="GAT-like domain"/>
    <property type="match status" value="1"/>
</dbReference>
<accession>A0ABP0U6J2</accession>
<evidence type="ECO:0000256" key="1">
    <source>
        <dbReference type="ARBA" id="ARBA00004170"/>
    </source>
</evidence>
<evidence type="ECO:0000256" key="4">
    <source>
        <dbReference type="ARBA" id="ARBA00022927"/>
    </source>
</evidence>
<dbReference type="InterPro" id="IPR002014">
    <property type="entry name" value="VHS_dom"/>
</dbReference>
<sequence>MGENFKERLSALSEKLKVGSTEVGRKMSERITTVSGKMKELFQVSTQADKLVEEATAENLEGPDWGKSLAICDLVNTEKVSGQEAVRAIKKRMMLKSTRIQYLALTLLETCVKNCEKMFSEVASEKVLDEMVKMIDDRQTPIENREKALKLIEAWGESTEELRYLPIFEETYKSLKSRGVKFPGRDLESLAPIFTPPQSISRSSTQGSGAVGSRESGGLAPINPEDAKEIFDVSHNSVELLSTVLTSSPKQEALQAELTLTLVEQCQQSQFKVQRIIEGGGDNDALLFEALNVNDELQQVLSKYEEMSKPSTESPHPEEPAFAHVQAEEDASNSGGIEESVLVRNRTPKGSMLSPISHDDAAITDLDAMIFGDNSKEETSKEARERNSDDLIKF</sequence>
<dbReference type="SMART" id="SM00288">
    <property type="entry name" value="VHS"/>
    <property type="match status" value="1"/>
</dbReference>
<dbReference type="InterPro" id="IPR008942">
    <property type="entry name" value="ENTH_VHS"/>
</dbReference>
<feature type="region of interest" description="Disordered" evidence="6">
    <location>
        <begin position="196"/>
        <end position="222"/>
    </location>
</feature>
<evidence type="ECO:0008006" key="11">
    <source>
        <dbReference type="Google" id="ProtNLM"/>
    </source>
</evidence>
<evidence type="ECO:0000256" key="5">
    <source>
        <dbReference type="ARBA" id="ARBA00023136"/>
    </source>
</evidence>
<evidence type="ECO:0000313" key="10">
    <source>
        <dbReference type="Proteomes" id="UP001497512"/>
    </source>
</evidence>
<evidence type="ECO:0000256" key="2">
    <source>
        <dbReference type="ARBA" id="ARBA00007708"/>
    </source>
</evidence>
<keyword evidence="10" id="KW-1185">Reference proteome</keyword>
<feature type="domain" description="VHS" evidence="7">
    <location>
        <begin position="55"/>
        <end position="183"/>
    </location>
</feature>
<name>A0ABP0U6J2_9BRYO</name>
<evidence type="ECO:0000313" key="9">
    <source>
        <dbReference type="EMBL" id="CAK9214165.1"/>
    </source>
</evidence>
<dbReference type="PROSITE" id="PS50179">
    <property type="entry name" value="VHS"/>
    <property type="match status" value="1"/>
</dbReference>
<evidence type="ECO:0000259" key="7">
    <source>
        <dbReference type="PROSITE" id="PS50179"/>
    </source>
</evidence>
<dbReference type="PANTHER" id="PTHR46646:SF1">
    <property type="entry name" value="TOM1-LIKE PROTEIN 1"/>
    <property type="match status" value="1"/>
</dbReference>
<dbReference type="PANTHER" id="PTHR46646">
    <property type="entry name" value="TOM1-LIKE PROTEIN 1"/>
    <property type="match status" value="1"/>
</dbReference>
<proteinExistence type="inferred from homology"/>
<dbReference type="CDD" id="cd03561">
    <property type="entry name" value="VHS"/>
    <property type="match status" value="1"/>
</dbReference>
<dbReference type="SUPFAM" id="SSF48464">
    <property type="entry name" value="ENTH/VHS domain"/>
    <property type="match status" value="1"/>
</dbReference>
<keyword evidence="4" id="KW-0653">Protein transport</keyword>
<dbReference type="Gene3D" id="1.20.58.160">
    <property type="match status" value="1"/>
</dbReference>
<feature type="compositionally biased region" description="Basic and acidic residues" evidence="6">
    <location>
        <begin position="374"/>
        <end position="394"/>
    </location>
</feature>
<dbReference type="InterPro" id="IPR044836">
    <property type="entry name" value="TOL_plant"/>
</dbReference>
<evidence type="ECO:0000256" key="3">
    <source>
        <dbReference type="ARBA" id="ARBA00022448"/>
    </source>
</evidence>
<feature type="region of interest" description="Disordered" evidence="6">
    <location>
        <begin position="372"/>
        <end position="394"/>
    </location>
</feature>
<dbReference type="PROSITE" id="PS50909">
    <property type="entry name" value="GAT"/>
    <property type="match status" value="1"/>
</dbReference>
<dbReference type="InterPro" id="IPR004152">
    <property type="entry name" value="GAT_dom"/>
</dbReference>
<protein>
    <recommendedName>
        <fullName evidence="11">TOM1-like protein 2</fullName>
    </recommendedName>
</protein>
<gene>
    <name evidence="9" type="ORF">CSSPTR1EN2_LOCUS12095</name>
</gene>